<proteinExistence type="predicted"/>
<feature type="signal peptide" evidence="5">
    <location>
        <begin position="1"/>
        <end position="20"/>
    </location>
</feature>
<organism evidence="7 8">
    <name type="scientific">Secundilactobacillus silagei JCM 19001</name>
    <dbReference type="NCBI Taxonomy" id="1302250"/>
    <lineage>
        <taxon>Bacteria</taxon>
        <taxon>Bacillati</taxon>
        <taxon>Bacillota</taxon>
        <taxon>Bacilli</taxon>
        <taxon>Lactobacillales</taxon>
        <taxon>Lactobacillaceae</taxon>
        <taxon>Secundilactobacillus</taxon>
    </lineage>
</organism>
<accession>A0A1Z5IIP2</accession>
<dbReference type="PROSITE" id="PS51257">
    <property type="entry name" value="PROKAR_LIPOPROTEIN"/>
    <property type="match status" value="1"/>
</dbReference>
<evidence type="ECO:0000256" key="2">
    <source>
        <dbReference type="ARBA" id="ARBA00022723"/>
    </source>
</evidence>
<evidence type="ECO:0000256" key="5">
    <source>
        <dbReference type="SAM" id="SignalP"/>
    </source>
</evidence>
<dbReference type="InterPro" id="IPR024079">
    <property type="entry name" value="MetalloPept_cat_dom_sf"/>
</dbReference>
<reference evidence="7 8" key="1">
    <citation type="submission" date="2015-11" db="EMBL/GenBank/DDBJ databases">
        <title>Draft genome sequences of new species of the genus Lactobacillus isolated from orchardgrass silage.</title>
        <authorList>
            <person name="Tohno M."/>
            <person name="Tanizawa Y."/>
            <person name="Arita M."/>
        </authorList>
    </citation>
    <scope>NUCLEOTIDE SEQUENCE [LARGE SCALE GENOMIC DNA]</scope>
    <source>
        <strain evidence="7 8">IWT126</strain>
    </source>
</reference>
<dbReference type="SUPFAM" id="SSF55486">
    <property type="entry name" value="Metalloproteases ('zincins'), catalytic domain"/>
    <property type="match status" value="1"/>
</dbReference>
<dbReference type="GO" id="GO:0006508">
    <property type="term" value="P:proteolysis"/>
    <property type="evidence" value="ECO:0007669"/>
    <property type="project" value="UniProtKB-KW"/>
</dbReference>
<keyword evidence="2" id="KW-0479">Metal-binding</keyword>
<dbReference type="GO" id="GO:0031012">
    <property type="term" value="C:extracellular matrix"/>
    <property type="evidence" value="ECO:0007669"/>
    <property type="project" value="InterPro"/>
</dbReference>
<protein>
    <submittedName>
        <fullName evidence="7">Peptidase M10</fullName>
    </submittedName>
</protein>
<dbReference type="STRING" id="1302250.GCA_001313225_02498"/>
<keyword evidence="3" id="KW-0378">Hydrolase</keyword>
<keyword evidence="8" id="KW-1185">Reference proteome</keyword>
<dbReference type="GO" id="GO:0008270">
    <property type="term" value="F:zinc ion binding"/>
    <property type="evidence" value="ECO:0007669"/>
    <property type="project" value="InterPro"/>
</dbReference>
<evidence type="ECO:0000313" key="8">
    <source>
        <dbReference type="Proteomes" id="UP000198402"/>
    </source>
</evidence>
<dbReference type="Gene3D" id="3.40.390.10">
    <property type="entry name" value="Collagenase (Catalytic Domain)"/>
    <property type="match status" value="1"/>
</dbReference>
<keyword evidence="1" id="KW-0645">Protease</keyword>
<evidence type="ECO:0000313" key="7">
    <source>
        <dbReference type="EMBL" id="GAX01644.1"/>
    </source>
</evidence>
<dbReference type="AlphaFoldDB" id="A0A1Z5IIP2"/>
<dbReference type="RefSeq" id="WP_054655642.1">
    <property type="nucleotide sequence ID" value="NZ_BBFL01000011.1"/>
</dbReference>
<comment type="caution">
    <text evidence="7">The sequence shown here is derived from an EMBL/GenBank/DDBJ whole genome shotgun (WGS) entry which is preliminary data.</text>
</comment>
<evidence type="ECO:0000256" key="4">
    <source>
        <dbReference type="ARBA" id="ARBA00022833"/>
    </source>
</evidence>
<evidence type="ECO:0000256" key="1">
    <source>
        <dbReference type="ARBA" id="ARBA00022670"/>
    </source>
</evidence>
<keyword evidence="5" id="KW-0732">Signal</keyword>
<evidence type="ECO:0000256" key="3">
    <source>
        <dbReference type="ARBA" id="ARBA00022801"/>
    </source>
</evidence>
<gene>
    <name evidence="7" type="ORF">IWT126_01687</name>
</gene>
<feature type="chain" id="PRO_5039419405" evidence="5">
    <location>
        <begin position="21"/>
        <end position="243"/>
    </location>
</feature>
<dbReference type="Proteomes" id="UP000198402">
    <property type="component" value="Unassembled WGS sequence"/>
</dbReference>
<dbReference type="Pfam" id="PF00413">
    <property type="entry name" value="Peptidase_M10"/>
    <property type="match status" value="1"/>
</dbReference>
<name>A0A1Z5IIP2_9LACO</name>
<dbReference type="InterPro" id="IPR001818">
    <property type="entry name" value="Pept_M10_metallopeptidase"/>
</dbReference>
<feature type="domain" description="Peptidase M10 metallopeptidase" evidence="6">
    <location>
        <begin position="59"/>
        <end position="191"/>
    </location>
</feature>
<keyword evidence="4" id="KW-0862">Zinc</keyword>
<evidence type="ECO:0000259" key="6">
    <source>
        <dbReference type="Pfam" id="PF00413"/>
    </source>
</evidence>
<sequence>MLKAKIIAVFKALSMAVVLAALTAMLSMVSCVPKQIASAHSVSHMTPFSAYRYQAPVATIQLTDSRTNNLWKAAIKAWNRTHAFTFKIVNSNAQIKADSFSSLNDEYRNTTGITYTRYSGNQLLSAKTQLNRGSLALYHYNINEQTNVAEHELGHTIGLLHNPGEDSVMYYRDRYVAVQPVDIAAVKKDYGTTTFEDTFNDAPIISHTFIDPVTIRDLVPLADQAPAFSPVRTLVEATKANPG</sequence>
<dbReference type="CDD" id="cd04268">
    <property type="entry name" value="ZnMc_MMP_like"/>
    <property type="match status" value="1"/>
</dbReference>
<dbReference type="GO" id="GO:0004222">
    <property type="term" value="F:metalloendopeptidase activity"/>
    <property type="evidence" value="ECO:0007669"/>
    <property type="project" value="InterPro"/>
</dbReference>
<dbReference type="EMBL" id="BCMG01000008">
    <property type="protein sequence ID" value="GAX01644.1"/>
    <property type="molecule type" value="Genomic_DNA"/>
</dbReference>